<evidence type="ECO:0000256" key="1">
    <source>
        <dbReference type="ARBA" id="ARBA00010699"/>
    </source>
</evidence>
<feature type="non-terminal residue" evidence="7">
    <location>
        <position position="1"/>
    </location>
</feature>
<dbReference type="Gene3D" id="3.40.50.170">
    <property type="entry name" value="Formyl transferase, N-terminal domain"/>
    <property type="match status" value="1"/>
</dbReference>
<dbReference type="PANTHER" id="PTHR11138">
    <property type="entry name" value="METHIONYL-TRNA FORMYLTRANSFERASE"/>
    <property type="match status" value="1"/>
</dbReference>
<dbReference type="Gene3D" id="3.10.25.10">
    <property type="entry name" value="Formyl transferase, C-terminal domain"/>
    <property type="match status" value="1"/>
</dbReference>
<evidence type="ECO:0000256" key="4">
    <source>
        <dbReference type="ARBA" id="ARBA00022917"/>
    </source>
</evidence>
<reference evidence="7" key="1">
    <citation type="submission" date="2018-05" db="EMBL/GenBank/DDBJ databases">
        <authorList>
            <person name="Lanie J.A."/>
            <person name="Ng W.-L."/>
            <person name="Kazmierczak K.M."/>
            <person name="Andrzejewski T.M."/>
            <person name="Davidsen T.M."/>
            <person name="Wayne K.J."/>
            <person name="Tettelin H."/>
            <person name="Glass J.I."/>
            <person name="Rusch D."/>
            <person name="Podicherti R."/>
            <person name="Tsui H.-C.T."/>
            <person name="Winkler M.E."/>
        </authorList>
    </citation>
    <scope>NUCLEOTIDE SEQUENCE</scope>
</reference>
<feature type="domain" description="Formyl transferase C-terminal" evidence="6">
    <location>
        <begin position="210"/>
        <end position="314"/>
    </location>
</feature>
<keyword evidence="4" id="KW-0648">Protein biosynthesis</keyword>
<evidence type="ECO:0000256" key="3">
    <source>
        <dbReference type="ARBA" id="ARBA00022679"/>
    </source>
</evidence>
<dbReference type="SUPFAM" id="SSF53328">
    <property type="entry name" value="Formyltransferase"/>
    <property type="match status" value="1"/>
</dbReference>
<evidence type="ECO:0000259" key="5">
    <source>
        <dbReference type="Pfam" id="PF00551"/>
    </source>
</evidence>
<dbReference type="GO" id="GO:0005829">
    <property type="term" value="C:cytosol"/>
    <property type="evidence" value="ECO:0007669"/>
    <property type="project" value="TreeGrafter"/>
</dbReference>
<dbReference type="InterPro" id="IPR041711">
    <property type="entry name" value="Met-tRNA-FMT_N"/>
</dbReference>
<accession>A0A382HNZ6</accession>
<dbReference type="AlphaFoldDB" id="A0A382HNZ6"/>
<evidence type="ECO:0000313" key="7">
    <source>
        <dbReference type="EMBL" id="SVB88667.1"/>
    </source>
</evidence>
<dbReference type="NCBIfam" id="TIGR00460">
    <property type="entry name" value="fmt"/>
    <property type="match status" value="1"/>
</dbReference>
<comment type="similarity">
    <text evidence="1">Belongs to the Fmt family.</text>
</comment>
<organism evidence="7">
    <name type="scientific">marine metagenome</name>
    <dbReference type="NCBI Taxonomy" id="408172"/>
    <lineage>
        <taxon>unclassified sequences</taxon>
        <taxon>metagenomes</taxon>
        <taxon>ecological metagenomes</taxon>
    </lineage>
</organism>
<dbReference type="SUPFAM" id="SSF50486">
    <property type="entry name" value="FMT C-terminal domain-like"/>
    <property type="match status" value="1"/>
</dbReference>
<dbReference type="CDD" id="cd08646">
    <property type="entry name" value="FMT_core_Met-tRNA-FMT_N"/>
    <property type="match status" value="1"/>
</dbReference>
<protein>
    <recommendedName>
        <fullName evidence="2">methionyl-tRNA formyltransferase</fullName>
        <ecNumber evidence="2">2.1.2.9</ecNumber>
    </recommendedName>
</protein>
<evidence type="ECO:0000256" key="2">
    <source>
        <dbReference type="ARBA" id="ARBA00012261"/>
    </source>
</evidence>
<gene>
    <name evidence="7" type="ORF">METZ01_LOCUS241521</name>
</gene>
<dbReference type="GO" id="GO:0004479">
    <property type="term" value="F:methionyl-tRNA formyltransferase activity"/>
    <property type="evidence" value="ECO:0007669"/>
    <property type="project" value="UniProtKB-EC"/>
</dbReference>
<dbReference type="InterPro" id="IPR044135">
    <property type="entry name" value="Met-tRNA-FMT_C"/>
</dbReference>
<feature type="domain" description="Formyl transferase N-terminal" evidence="5">
    <location>
        <begin position="5"/>
        <end position="184"/>
    </location>
</feature>
<dbReference type="InterPro" id="IPR005793">
    <property type="entry name" value="Formyl_trans_C"/>
</dbReference>
<keyword evidence="3" id="KW-0808">Transferase</keyword>
<dbReference type="InterPro" id="IPR011034">
    <property type="entry name" value="Formyl_transferase-like_C_sf"/>
</dbReference>
<dbReference type="InterPro" id="IPR005794">
    <property type="entry name" value="Fmt"/>
</dbReference>
<dbReference type="Pfam" id="PF02911">
    <property type="entry name" value="Formyl_trans_C"/>
    <property type="match status" value="1"/>
</dbReference>
<sequence length="324" mass="34808">VDGAMRVIFLGTPGYSIPVLSSLFDAGHELLTVVSRPAKPVGRGRSMESPPAAEWAREHNIPVLQPTSLRPPEVIARFQALKPDVMVVAAYGLIVPAEILAVPAKGCLNVHPSLLPKYRGPSPVVEALLHGEKVTGITIMLLDEGMDTGPIVAQEMCSVLDEDTSESLTTRMFEQGAELLVRTLPAWDAGKLEPVPQDNSLATYSRLLGKLDGSLDFTLPAKKLADQIRALTPWPSTYTYWNGKILKVLKAVSLAKDAANASDLSDSRPGKVVSLKSDKKTFLAIVTSDGLLGIMDLQLEGRKPSDGKTFLRGHADFLGAELPS</sequence>
<dbReference type="InterPro" id="IPR037022">
    <property type="entry name" value="Formyl_trans_C_sf"/>
</dbReference>
<dbReference type="EMBL" id="UINC01062239">
    <property type="protein sequence ID" value="SVB88667.1"/>
    <property type="molecule type" value="Genomic_DNA"/>
</dbReference>
<dbReference type="InterPro" id="IPR002376">
    <property type="entry name" value="Formyl_transf_N"/>
</dbReference>
<dbReference type="EC" id="2.1.2.9" evidence="2"/>
<dbReference type="InterPro" id="IPR036477">
    <property type="entry name" value="Formyl_transf_N_sf"/>
</dbReference>
<dbReference type="PANTHER" id="PTHR11138:SF5">
    <property type="entry name" value="METHIONYL-TRNA FORMYLTRANSFERASE, MITOCHONDRIAL"/>
    <property type="match status" value="1"/>
</dbReference>
<dbReference type="Pfam" id="PF00551">
    <property type="entry name" value="Formyl_trans_N"/>
    <property type="match status" value="1"/>
</dbReference>
<name>A0A382HNZ6_9ZZZZ</name>
<dbReference type="CDD" id="cd08704">
    <property type="entry name" value="Met_tRNA_FMT_C"/>
    <property type="match status" value="1"/>
</dbReference>
<dbReference type="HAMAP" id="MF_00182">
    <property type="entry name" value="Formyl_trans"/>
    <property type="match status" value="1"/>
</dbReference>
<evidence type="ECO:0000259" key="6">
    <source>
        <dbReference type="Pfam" id="PF02911"/>
    </source>
</evidence>
<proteinExistence type="inferred from homology"/>